<dbReference type="PhylomeDB" id="B8MA79"/>
<dbReference type="EMBL" id="EQ962655">
    <property type="protein sequence ID" value="EED18408.1"/>
    <property type="molecule type" value="Genomic_DNA"/>
</dbReference>
<dbReference type="Proteomes" id="UP000001745">
    <property type="component" value="Unassembled WGS sequence"/>
</dbReference>
<dbReference type="HOGENOM" id="CLU_1086557_0_0_1"/>
<feature type="compositionally biased region" description="Basic and acidic residues" evidence="1">
    <location>
        <begin position="247"/>
        <end position="256"/>
    </location>
</feature>
<protein>
    <recommendedName>
        <fullName evidence="4">CCHC-type domain-containing protein</fullName>
    </recommendedName>
</protein>
<reference evidence="3" key="1">
    <citation type="journal article" date="2015" name="Genome Announc.">
        <title>Genome sequence of the AIDS-associated pathogen Penicillium marneffei (ATCC18224) and its near taxonomic relative Talaromyces stipitatus (ATCC10500).</title>
        <authorList>
            <person name="Nierman W.C."/>
            <person name="Fedorova-Abrams N.D."/>
            <person name="Andrianopoulos A."/>
        </authorList>
    </citation>
    <scope>NUCLEOTIDE SEQUENCE [LARGE SCALE GENOMIC DNA]</scope>
    <source>
        <strain evidence="3">ATCC 10500 / CBS 375.48 / QM 6759 / NRRL 1006</strain>
    </source>
</reference>
<dbReference type="RefSeq" id="XP_002482400.1">
    <property type="nucleotide sequence ID" value="XM_002482355.1"/>
</dbReference>
<dbReference type="VEuPathDB" id="FungiDB:TSTA_121510"/>
<keyword evidence="3" id="KW-1185">Reference proteome</keyword>
<proteinExistence type="predicted"/>
<dbReference type="GeneID" id="8099391"/>
<accession>B8MA79</accession>
<dbReference type="AlphaFoldDB" id="B8MA79"/>
<sequence>MIKTVDITYAQTAIHVTTDIATAYANLREQREIRAEYSHLIEIPRAPKSWEAWISAWEKVMIRAMLENLSFAKDSTEWANNFLDALKPYFDTWVTAYRMSKEKEIDNGSLDYRTLSGAFRRHATATKRSTGKVGKGAFAVTYGDSEEQDGNLDATPSIRINPQGDRRRGNKKRNRTIEGSISESGKPRCRACGILGHMANACWYIFPKKAPKKWYPKEGVQEKVDSNLREDNKLAEEIARIKNPKASNHDDKEANE</sequence>
<gene>
    <name evidence="2" type="ORF">TSTA_121510</name>
</gene>
<feature type="region of interest" description="Disordered" evidence="1">
    <location>
        <begin position="146"/>
        <end position="185"/>
    </location>
</feature>
<name>B8MA79_TALSN</name>
<organism evidence="2 3">
    <name type="scientific">Talaromyces stipitatus (strain ATCC 10500 / CBS 375.48 / QM 6759 / NRRL 1006)</name>
    <name type="common">Penicillium stipitatum</name>
    <dbReference type="NCBI Taxonomy" id="441959"/>
    <lineage>
        <taxon>Eukaryota</taxon>
        <taxon>Fungi</taxon>
        <taxon>Dikarya</taxon>
        <taxon>Ascomycota</taxon>
        <taxon>Pezizomycotina</taxon>
        <taxon>Eurotiomycetes</taxon>
        <taxon>Eurotiomycetidae</taxon>
        <taxon>Eurotiales</taxon>
        <taxon>Trichocomaceae</taxon>
        <taxon>Talaromyces</taxon>
        <taxon>Talaromyces sect. Talaromyces</taxon>
    </lineage>
</organism>
<evidence type="ECO:0008006" key="4">
    <source>
        <dbReference type="Google" id="ProtNLM"/>
    </source>
</evidence>
<evidence type="ECO:0000313" key="3">
    <source>
        <dbReference type="Proteomes" id="UP000001745"/>
    </source>
</evidence>
<dbReference type="OrthoDB" id="5095651at2759"/>
<feature type="region of interest" description="Disordered" evidence="1">
    <location>
        <begin position="237"/>
        <end position="256"/>
    </location>
</feature>
<dbReference type="InParanoid" id="B8MA79"/>
<evidence type="ECO:0000313" key="2">
    <source>
        <dbReference type="EMBL" id="EED18408.1"/>
    </source>
</evidence>
<evidence type="ECO:0000256" key="1">
    <source>
        <dbReference type="SAM" id="MobiDB-lite"/>
    </source>
</evidence>
<dbReference type="OMA" id="AWISAWE"/>